<dbReference type="InterPro" id="IPR051918">
    <property type="entry name" value="STPP_CPPED1"/>
</dbReference>
<name>A0ABV0BVU9_9SPHI</name>
<dbReference type="PANTHER" id="PTHR43143:SF1">
    <property type="entry name" value="SERINE_THREONINE-PROTEIN PHOSPHATASE CPPED1"/>
    <property type="match status" value="1"/>
</dbReference>
<dbReference type="RefSeq" id="WP_346581784.1">
    <property type="nucleotide sequence ID" value="NZ_JBDJLH010000011.1"/>
</dbReference>
<evidence type="ECO:0000259" key="1">
    <source>
        <dbReference type="Pfam" id="PF00149"/>
    </source>
</evidence>
<dbReference type="InterPro" id="IPR029052">
    <property type="entry name" value="Metallo-depent_PP-like"/>
</dbReference>
<protein>
    <submittedName>
        <fullName evidence="2">Metallophosphoesterase</fullName>
    </submittedName>
</protein>
<dbReference type="InterPro" id="IPR004843">
    <property type="entry name" value="Calcineurin-like_PHP"/>
</dbReference>
<comment type="caution">
    <text evidence="2">The sequence shown here is derived from an EMBL/GenBank/DDBJ whole genome shotgun (WGS) entry which is preliminary data.</text>
</comment>
<gene>
    <name evidence="2" type="ORF">ABE541_16790</name>
</gene>
<accession>A0ABV0BVU9</accession>
<proteinExistence type="predicted"/>
<organism evidence="2 3">
    <name type="scientific">Sphingobacterium kitahiroshimense</name>
    <dbReference type="NCBI Taxonomy" id="470446"/>
    <lineage>
        <taxon>Bacteria</taxon>
        <taxon>Pseudomonadati</taxon>
        <taxon>Bacteroidota</taxon>
        <taxon>Sphingobacteriia</taxon>
        <taxon>Sphingobacteriales</taxon>
        <taxon>Sphingobacteriaceae</taxon>
        <taxon>Sphingobacterium</taxon>
    </lineage>
</organism>
<feature type="domain" description="Calcineurin-like phosphoesterase" evidence="1">
    <location>
        <begin position="36"/>
        <end position="224"/>
    </location>
</feature>
<dbReference type="Proteomes" id="UP001409291">
    <property type="component" value="Unassembled WGS sequence"/>
</dbReference>
<evidence type="ECO:0000313" key="2">
    <source>
        <dbReference type="EMBL" id="MEN5378921.1"/>
    </source>
</evidence>
<dbReference type="Gene3D" id="3.60.21.10">
    <property type="match status" value="1"/>
</dbReference>
<dbReference type="PANTHER" id="PTHR43143">
    <property type="entry name" value="METALLOPHOSPHOESTERASE, CALCINEURIN SUPERFAMILY"/>
    <property type="match status" value="1"/>
</dbReference>
<dbReference type="SUPFAM" id="SSF56300">
    <property type="entry name" value="Metallo-dependent phosphatases"/>
    <property type="match status" value="1"/>
</dbReference>
<sequence>MKRRNFIHHTIFGGMGLHTLYAAPQVFSQTKPSPALRIGICADLHHDIIPDGPRRLKAFIDEMNSVKPDFIIQMGDFCVPQPTNRQIVDIWNEFKGPKYHVLGNHDTDGGYNHQQVVRFLNAQAPYYSFDSNGFHMIVLNANEEVQSKAYAGAVSVISDQQQEWLENDLSQTDLPVLVFCHQGLDNDAGGGVHQGSLIRALFDRNNAQGGTNKVKMVFSGHHHQDYHNTINGIHYVQINSMSYQWMGEKYAHAHYSAEIEKANPGLKYIAPYEDPIWAILTIYQDGTAEIKGRRTVFMPPAPEKLNRPKYHAGYPDVPYISDRKFQLIK</sequence>
<dbReference type="Pfam" id="PF00149">
    <property type="entry name" value="Metallophos"/>
    <property type="match status" value="1"/>
</dbReference>
<keyword evidence="3" id="KW-1185">Reference proteome</keyword>
<reference evidence="2 3" key="1">
    <citation type="submission" date="2024-04" db="EMBL/GenBank/DDBJ databases">
        <title>WGS of bacteria from Torrens River.</title>
        <authorList>
            <person name="Wyrsch E.R."/>
            <person name="Drigo B."/>
        </authorList>
    </citation>
    <scope>NUCLEOTIDE SEQUENCE [LARGE SCALE GENOMIC DNA]</scope>
    <source>
        <strain evidence="2 3">TWI391</strain>
    </source>
</reference>
<dbReference type="EMBL" id="JBDJNQ010000008">
    <property type="protein sequence ID" value="MEN5378921.1"/>
    <property type="molecule type" value="Genomic_DNA"/>
</dbReference>
<evidence type="ECO:0000313" key="3">
    <source>
        <dbReference type="Proteomes" id="UP001409291"/>
    </source>
</evidence>